<sequence>MSSFQASKILVIGGTGAQGIPVVQELVKDRKYQVRIMTRDPNSRRAKELAALPGVELFQGTFSSEDNLTKGFTGCDGAFVNIDGFNCGEKAEMFWGLRAYEIAISIGLKFYVWGNLDYGLRKGNWDPKFRCGHYDGKGRVGEWILQHGTPQMGVALFTTGPYIDMALSPLTIMTPRIIDGVVTWSVPLGDGEVAHVALSDCGIYVRWLFDNPDRANGLDLEVAIAHISYSEMASSFTKVTGRPARYVDVSFSEYFQKFTGRESIKNRPSSYNADPADPATLSFEKNFTGFWNLWRASKGNKGVMQRNYELLDEIHPNRIRSAEEWFRKEAEKGDLWERVNNMVPILKWSEDGAQGRI</sequence>
<comment type="caution">
    <text evidence="4">The sequence shown here is derived from an EMBL/GenBank/DDBJ whole genome shotgun (WGS) entry which is preliminary data.</text>
</comment>
<dbReference type="InterPro" id="IPR008030">
    <property type="entry name" value="NmrA-like"/>
</dbReference>
<evidence type="ECO:0000256" key="2">
    <source>
        <dbReference type="ARBA" id="ARBA00022857"/>
    </source>
</evidence>
<reference evidence="4" key="1">
    <citation type="submission" date="2021-12" db="EMBL/GenBank/DDBJ databases">
        <title>Convergent genome expansion in fungi linked to evolution of root-endophyte symbiosis.</title>
        <authorList>
            <consortium name="DOE Joint Genome Institute"/>
            <person name="Ke Y.-H."/>
            <person name="Bonito G."/>
            <person name="Liao H.-L."/>
            <person name="Looney B."/>
            <person name="Rojas-Flechas A."/>
            <person name="Nash J."/>
            <person name="Hameed K."/>
            <person name="Schadt C."/>
            <person name="Martin F."/>
            <person name="Crous P.W."/>
            <person name="Miettinen O."/>
            <person name="Magnuson J.K."/>
            <person name="Labbe J."/>
            <person name="Jacobson D."/>
            <person name="Doktycz M.J."/>
            <person name="Veneault-Fourrey C."/>
            <person name="Kuo A."/>
            <person name="Mondo S."/>
            <person name="Calhoun S."/>
            <person name="Riley R."/>
            <person name="Ohm R."/>
            <person name="LaButti K."/>
            <person name="Andreopoulos B."/>
            <person name="Pangilinan J."/>
            <person name="Nolan M."/>
            <person name="Tritt A."/>
            <person name="Clum A."/>
            <person name="Lipzen A."/>
            <person name="Daum C."/>
            <person name="Barry K."/>
            <person name="Grigoriev I.V."/>
            <person name="Vilgalys R."/>
        </authorList>
    </citation>
    <scope>NUCLEOTIDE SEQUENCE</scope>
    <source>
        <strain evidence="4">PMI_201</strain>
    </source>
</reference>
<dbReference type="Gene3D" id="3.40.50.720">
    <property type="entry name" value="NAD(P)-binding Rossmann-like Domain"/>
    <property type="match status" value="1"/>
</dbReference>
<dbReference type="Pfam" id="PF05368">
    <property type="entry name" value="NmrA"/>
    <property type="match status" value="1"/>
</dbReference>
<dbReference type="PANTHER" id="PTHR42748:SF14">
    <property type="entry name" value="SNOAL-LIKE DOMAIN-CONTAINING PROTEIN"/>
    <property type="match status" value="1"/>
</dbReference>
<dbReference type="Proteomes" id="UP001201262">
    <property type="component" value="Unassembled WGS sequence"/>
</dbReference>
<protein>
    <recommendedName>
        <fullName evidence="3">NmrA-like domain-containing protein</fullName>
    </recommendedName>
</protein>
<evidence type="ECO:0000256" key="1">
    <source>
        <dbReference type="ARBA" id="ARBA00006328"/>
    </source>
</evidence>
<proteinExistence type="inferred from homology"/>
<keyword evidence="2" id="KW-0521">NADP</keyword>
<dbReference type="PANTHER" id="PTHR42748">
    <property type="entry name" value="NITROGEN METABOLITE REPRESSION PROTEIN NMRA FAMILY MEMBER"/>
    <property type="match status" value="1"/>
</dbReference>
<dbReference type="GO" id="GO:0005634">
    <property type="term" value="C:nucleus"/>
    <property type="evidence" value="ECO:0007669"/>
    <property type="project" value="TreeGrafter"/>
</dbReference>
<dbReference type="EMBL" id="JAJTJA010000013">
    <property type="protein sequence ID" value="KAH8690591.1"/>
    <property type="molecule type" value="Genomic_DNA"/>
</dbReference>
<dbReference type="RefSeq" id="XP_046066787.1">
    <property type="nucleotide sequence ID" value="XM_046221512.1"/>
</dbReference>
<gene>
    <name evidence="4" type="ORF">BGW36DRAFT_439767</name>
</gene>
<dbReference type="SUPFAM" id="SSF51735">
    <property type="entry name" value="NAD(P)-binding Rossmann-fold domains"/>
    <property type="match status" value="1"/>
</dbReference>
<name>A0AAD4PTB8_9EURO</name>
<feature type="domain" description="NmrA-like" evidence="3">
    <location>
        <begin position="6"/>
        <end position="264"/>
    </location>
</feature>
<dbReference type="AlphaFoldDB" id="A0AAD4PTB8"/>
<organism evidence="4 5">
    <name type="scientific">Talaromyces proteolyticus</name>
    <dbReference type="NCBI Taxonomy" id="1131652"/>
    <lineage>
        <taxon>Eukaryota</taxon>
        <taxon>Fungi</taxon>
        <taxon>Dikarya</taxon>
        <taxon>Ascomycota</taxon>
        <taxon>Pezizomycotina</taxon>
        <taxon>Eurotiomycetes</taxon>
        <taxon>Eurotiomycetidae</taxon>
        <taxon>Eurotiales</taxon>
        <taxon>Trichocomaceae</taxon>
        <taxon>Talaromyces</taxon>
        <taxon>Talaromyces sect. Bacilispori</taxon>
    </lineage>
</organism>
<dbReference type="GeneID" id="70251799"/>
<comment type="similarity">
    <text evidence="1">Belongs to the NmrA-type oxidoreductase family.</text>
</comment>
<evidence type="ECO:0000313" key="5">
    <source>
        <dbReference type="Proteomes" id="UP001201262"/>
    </source>
</evidence>
<evidence type="ECO:0000259" key="3">
    <source>
        <dbReference type="Pfam" id="PF05368"/>
    </source>
</evidence>
<evidence type="ECO:0000313" key="4">
    <source>
        <dbReference type="EMBL" id="KAH8690591.1"/>
    </source>
</evidence>
<accession>A0AAD4PTB8</accession>
<dbReference type="InterPro" id="IPR036291">
    <property type="entry name" value="NAD(P)-bd_dom_sf"/>
</dbReference>
<dbReference type="Gene3D" id="3.90.25.10">
    <property type="entry name" value="UDP-galactose 4-epimerase, domain 1"/>
    <property type="match status" value="1"/>
</dbReference>
<keyword evidence="5" id="KW-1185">Reference proteome</keyword>
<dbReference type="InterPro" id="IPR051164">
    <property type="entry name" value="NmrA-like_oxidored"/>
</dbReference>